<name>A0A2D2AVK5_9CAUL</name>
<dbReference type="EMBL" id="CP024201">
    <property type="protein sequence ID" value="ATQ42040.1"/>
    <property type="molecule type" value="Genomic_DNA"/>
</dbReference>
<dbReference type="PANTHER" id="PTHR46825">
    <property type="entry name" value="D-ALANYL-D-ALANINE-CARBOXYPEPTIDASE/ENDOPEPTIDASE AMPH"/>
    <property type="match status" value="1"/>
</dbReference>
<dbReference type="AlphaFoldDB" id="A0A2D2AVK5"/>
<sequence length="415" mass="44488">MTNISLDRRPCSSRYATAETSLKPLGSRAMLNKISAAIGLIAVMGGIAASAHAAPIAGAGDKTAAVEQLVRSEMEARGIPGLQLTIVRRNKILFTGAYGQANIEASTPVTERTTFPVNSISKAVAGVAAMQLVEAGKLDLDASIETYLDALPASWKGITVRQLLTHMSGLPEIADDNLRLLDGAAPDAAWAKVQALPLKSSPGVKFDYTQTNYVVIGKIIETITGRSYADFVRDRQFDAAGMKRTRFAEVSGAGARPEAAALYTHLTLRVEGMKTVGVDRSKAPFVRHEPWTEILYPAGGVQTTSTDLAKWTIALQKRRLVNRDGLERLWKPQPQQDGTYRGFGSTITGYGLGWPSIRRADHPAVTPVGGARAAVFIYPEDDLTIVVLTNLMGASPEKFVDKIASLYIPGLAVGK</sequence>
<dbReference type="InterPro" id="IPR001466">
    <property type="entry name" value="Beta-lactam-related"/>
</dbReference>
<dbReference type="GO" id="GO:0016787">
    <property type="term" value="F:hydrolase activity"/>
    <property type="evidence" value="ECO:0007669"/>
    <property type="project" value="UniProtKB-KW"/>
</dbReference>
<dbReference type="SUPFAM" id="SSF56601">
    <property type="entry name" value="beta-lactamase/transpeptidase-like"/>
    <property type="match status" value="1"/>
</dbReference>
<keyword evidence="2" id="KW-0378">Hydrolase</keyword>
<feature type="domain" description="Beta-lactamase-related" evidence="1">
    <location>
        <begin position="66"/>
        <end position="401"/>
    </location>
</feature>
<dbReference type="InterPro" id="IPR012338">
    <property type="entry name" value="Beta-lactam/transpept-like"/>
</dbReference>
<dbReference type="PANTHER" id="PTHR46825:SF9">
    <property type="entry name" value="BETA-LACTAMASE-RELATED DOMAIN-CONTAINING PROTEIN"/>
    <property type="match status" value="1"/>
</dbReference>
<evidence type="ECO:0000313" key="3">
    <source>
        <dbReference type="Proteomes" id="UP000228945"/>
    </source>
</evidence>
<dbReference type="Gene3D" id="3.40.710.10">
    <property type="entry name" value="DD-peptidase/beta-lactamase superfamily"/>
    <property type="match status" value="1"/>
</dbReference>
<proteinExistence type="predicted"/>
<gene>
    <name evidence="2" type="ORF">CSW64_06230</name>
</gene>
<dbReference type="Pfam" id="PF00144">
    <property type="entry name" value="Beta-lactamase"/>
    <property type="match status" value="1"/>
</dbReference>
<dbReference type="InterPro" id="IPR050491">
    <property type="entry name" value="AmpC-like"/>
</dbReference>
<accession>A0A2D2AVK5</accession>
<dbReference type="Proteomes" id="UP000228945">
    <property type="component" value="Chromosome"/>
</dbReference>
<evidence type="ECO:0000259" key="1">
    <source>
        <dbReference type="Pfam" id="PF00144"/>
    </source>
</evidence>
<reference evidence="2 3" key="1">
    <citation type="submission" date="2017-10" db="EMBL/GenBank/DDBJ databases">
        <title>Genome sequence of Caulobacter mirabilis FWC38.</title>
        <authorList>
            <person name="Fiebig A."/>
            <person name="Crosson S."/>
        </authorList>
    </citation>
    <scope>NUCLEOTIDE SEQUENCE [LARGE SCALE GENOMIC DNA]</scope>
    <source>
        <strain evidence="2 3">FWC 38</strain>
    </source>
</reference>
<evidence type="ECO:0000313" key="2">
    <source>
        <dbReference type="EMBL" id="ATQ42040.1"/>
    </source>
</evidence>
<organism evidence="2 3">
    <name type="scientific">Caulobacter mirabilis</name>
    <dbReference type="NCBI Taxonomy" id="69666"/>
    <lineage>
        <taxon>Bacteria</taxon>
        <taxon>Pseudomonadati</taxon>
        <taxon>Pseudomonadota</taxon>
        <taxon>Alphaproteobacteria</taxon>
        <taxon>Caulobacterales</taxon>
        <taxon>Caulobacteraceae</taxon>
        <taxon>Caulobacter</taxon>
    </lineage>
</organism>
<dbReference type="KEGG" id="cmb:CSW64_06230"/>
<protein>
    <submittedName>
        <fullName evidence="2">Serine hydrolase</fullName>
    </submittedName>
</protein>
<keyword evidence="3" id="KW-1185">Reference proteome</keyword>